<gene>
    <name evidence="9" type="ORF">FHX78_1219</name>
</gene>
<protein>
    <submittedName>
        <fullName evidence="9">Cytochrome P450</fullName>
    </submittedName>
</protein>
<dbReference type="InterPro" id="IPR036396">
    <property type="entry name" value="Cyt_P450_sf"/>
</dbReference>
<dbReference type="InterPro" id="IPR050196">
    <property type="entry name" value="Cytochrome_P450_Monoox"/>
</dbReference>
<dbReference type="Proteomes" id="UP000316603">
    <property type="component" value="Unassembled WGS sequence"/>
</dbReference>
<keyword evidence="10" id="KW-1185">Reference proteome</keyword>
<dbReference type="InterPro" id="IPR002403">
    <property type="entry name" value="Cyt_P450_E_grp-IV"/>
</dbReference>
<dbReference type="PRINTS" id="PR00385">
    <property type="entry name" value="P450"/>
</dbReference>
<organism evidence="9 10">
    <name type="scientific">Streptomyces capillispiralis</name>
    <dbReference type="NCBI Taxonomy" id="68182"/>
    <lineage>
        <taxon>Bacteria</taxon>
        <taxon>Bacillati</taxon>
        <taxon>Actinomycetota</taxon>
        <taxon>Actinomycetes</taxon>
        <taxon>Kitasatosporales</taxon>
        <taxon>Streptomycetaceae</taxon>
        <taxon>Streptomyces</taxon>
    </lineage>
</organism>
<dbReference type="GO" id="GO:0016705">
    <property type="term" value="F:oxidoreductase activity, acting on paired donors, with incorporation or reduction of molecular oxygen"/>
    <property type="evidence" value="ECO:0007669"/>
    <property type="project" value="InterPro"/>
</dbReference>
<evidence type="ECO:0000256" key="2">
    <source>
        <dbReference type="ARBA" id="ARBA00022617"/>
    </source>
</evidence>
<evidence type="ECO:0000256" key="5">
    <source>
        <dbReference type="ARBA" id="ARBA00023004"/>
    </source>
</evidence>
<dbReference type="EMBL" id="VIWV01000002">
    <property type="protein sequence ID" value="TWF73987.1"/>
    <property type="molecule type" value="Genomic_DNA"/>
</dbReference>
<evidence type="ECO:0000256" key="3">
    <source>
        <dbReference type="ARBA" id="ARBA00022723"/>
    </source>
</evidence>
<evidence type="ECO:0000256" key="8">
    <source>
        <dbReference type="SAM" id="MobiDB-lite"/>
    </source>
</evidence>
<feature type="binding site" description="axial binding residue" evidence="7">
    <location>
        <position position="389"/>
    </location>
    <ligand>
        <name>heme</name>
        <dbReference type="ChEBI" id="CHEBI:30413"/>
    </ligand>
    <ligandPart>
        <name>Fe</name>
        <dbReference type="ChEBI" id="CHEBI:18248"/>
    </ligandPart>
</feature>
<evidence type="ECO:0000256" key="4">
    <source>
        <dbReference type="ARBA" id="ARBA00023002"/>
    </source>
</evidence>
<dbReference type="PANTHER" id="PTHR24291">
    <property type="entry name" value="CYTOCHROME P450 FAMILY 4"/>
    <property type="match status" value="1"/>
</dbReference>
<keyword evidence="3 7" id="KW-0479">Metal-binding</keyword>
<dbReference type="GO" id="GO:0005506">
    <property type="term" value="F:iron ion binding"/>
    <property type="evidence" value="ECO:0007669"/>
    <property type="project" value="InterPro"/>
</dbReference>
<dbReference type="PRINTS" id="PR00465">
    <property type="entry name" value="EP450IV"/>
</dbReference>
<dbReference type="InterPro" id="IPR001128">
    <property type="entry name" value="Cyt_P450"/>
</dbReference>
<evidence type="ECO:0000256" key="6">
    <source>
        <dbReference type="ARBA" id="ARBA00023033"/>
    </source>
</evidence>
<comment type="caution">
    <text evidence="9">The sequence shown here is derived from an EMBL/GenBank/DDBJ whole genome shotgun (WGS) entry which is preliminary data.</text>
</comment>
<evidence type="ECO:0000256" key="7">
    <source>
        <dbReference type="PIRSR" id="PIRSR602403-1"/>
    </source>
</evidence>
<dbReference type="Pfam" id="PF00067">
    <property type="entry name" value="p450"/>
    <property type="match status" value="1"/>
</dbReference>
<dbReference type="Gene3D" id="1.10.630.10">
    <property type="entry name" value="Cytochrome P450"/>
    <property type="match status" value="1"/>
</dbReference>
<proteinExistence type="inferred from homology"/>
<dbReference type="SUPFAM" id="SSF48264">
    <property type="entry name" value="Cytochrome P450"/>
    <property type="match status" value="1"/>
</dbReference>
<dbReference type="CDD" id="cd11049">
    <property type="entry name" value="CYP170A1-like"/>
    <property type="match status" value="1"/>
</dbReference>
<accession>A0A561SGP3</accession>
<dbReference type="RefSeq" id="WP_167532025.1">
    <property type="nucleotide sequence ID" value="NZ_BNCE01000028.1"/>
</dbReference>
<comment type="similarity">
    <text evidence="1">Belongs to the cytochrome P450 family.</text>
</comment>
<feature type="region of interest" description="Disordered" evidence="8">
    <location>
        <begin position="425"/>
        <end position="445"/>
    </location>
</feature>
<name>A0A561SGP3_9ACTN</name>
<reference evidence="9 10" key="1">
    <citation type="submission" date="2019-06" db="EMBL/GenBank/DDBJ databases">
        <title>Sequencing the genomes of 1000 actinobacteria strains.</title>
        <authorList>
            <person name="Klenk H.-P."/>
        </authorList>
    </citation>
    <scope>NUCLEOTIDE SEQUENCE [LARGE SCALE GENOMIC DNA]</scope>
    <source>
        <strain evidence="9 10">DSM 41695</strain>
    </source>
</reference>
<keyword evidence="4" id="KW-0560">Oxidoreductase</keyword>
<evidence type="ECO:0000256" key="1">
    <source>
        <dbReference type="ARBA" id="ARBA00010617"/>
    </source>
</evidence>
<comment type="cofactor">
    <cofactor evidence="7">
        <name>heme</name>
        <dbReference type="ChEBI" id="CHEBI:30413"/>
    </cofactor>
</comment>
<sequence>MGTSIPTASGELPVIGHGVQLARRRTEFLASLTEIGEIVEINMVGMPAYVLTDPDLIWRVLVSESHNYVRGRMFDKMTEVLGNGLATISGKAHRDTRRILQPTFHRQQVAAYGPIMSSTAADVAESWQAGRAIEVDDAMNDLTARVVNGILFASDLGAAAADAIQRRLPVVMKGMLTRTLIPGAWQRLPLPANTRYRKAIDQMDSAIDEAITAYRSARADHSDMLTTLLALRDEAGKPMPDQWIHDQVITVAVGGIETTSAALSWCLHYIGTRPDVEEQLHRELDTVLGDRPVELMHVMALKYVGRVVQEVLRMHAVAVFMRRTLGPTQLGAYELPPNAEIIVSPYTMHRNARWFPEPARFDPDRWSRPETQNLPKGAFIPFSAGHSKCIADNFAVLEITLALAEICRRWRLRPVPGQSVREITTGATRPDRLTMIPEARSRASV</sequence>
<evidence type="ECO:0000313" key="10">
    <source>
        <dbReference type="Proteomes" id="UP000316603"/>
    </source>
</evidence>
<dbReference type="AlphaFoldDB" id="A0A561SGP3"/>
<keyword evidence="5 7" id="KW-0408">Iron</keyword>
<dbReference type="GO" id="GO:0004497">
    <property type="term" value="F:monooxygenase activity"/>
    <property type="evidence" value="ECO:0007669"/>
    <property type="project" value="UniProtKB-KW"/>
</dbReference>
<evidence type="ECO:0000313" key="9">
    <source>
        <dbReference type="EMBL" id="TWF73987.1"/>
    </source>
</evidence>
<keyword evidence="6" id="KW-0503">Monooxygenase</keyword>
<dbReference type="PANTHER" id="PTHR24291:SF50">
    <property type="entry name" value="BIFUNCTIONAL ALBAFLAVENONE MONOOXYGENASE_TERPENE SYNTHASE"/>
    <property type="match status" value="1"/>
</dbReference>
<keyword evidence="2 7" id="KW-0349">Heme</keyword>
<dbReference type="GO" id="GO:0020037">
    <property type="term" value="F:heme binding"/>
    <property type="evidence" value="ECO:0007669"/>
    <property type="project" value="InterPro"/>
</dbReference>